<feature type="transmembrane region" description="Helical" evidence="1">
    <location>
        <begin position="63"/>
        <end position="86"/>
    </location>
</feature>
<evidence type="ECO:0000313" key="2">
    <source>
        <dbReference type="EMBL" id="MBB3167884.1"/>
    </source>
</evidence>
<dbReference type="EMBL" id="JACHXZ010000001">
    <property type="protein sequence ID" value="MBB3167884.1"/>
    <property type="molecule type" value="Genomic_DNA"/>
</dbReference>
<sequence>MLIGHYSAALAAKAAKPELPLWQLFLAAQLVDIGWVILCWQGFEIFNLDFNLLSNPLVLIHQPYTHSLLAAGIWAMGLAAVAVWLFRYSKAAAFILAAVVASHWPLDFLVHRPDLAIWPGVKVGLALWDVNTLPMLLEMALVASAGLLLWRASPFAKPWYVGLTLVLVALVASNYLIPPPQHKSAILLTAMAVYLCAPLAVWWLERRIHTTASVQAS</sequence>
<feature type="transmembrane region" description="Helical" evidence="1">
    <location>
        <begin position="21"/>
        <end position="43"/>
    </location>
</feature>
<organism evidence="2 3">
    <name type="scientific">Simiduia aestuariiviva</name>
    <dbReference type="NCBI Taxonomy" id="1510459"/>
    <lineage>
        <taxon>Bacteria</taxon>
        <taxon>Pseudomonadati</taxon>
        <taxon>Pseudomonadota</taxon>
        <taxon>Gammaproteobacteria</taxon>
        <taxon>Cellvibrionales</taxon>
        <taxon>Cellvibrionaceae</taxon>
        <taxon>Simiduia</taxon>
    </lineage>
</organism>
<evidence type="ECO:0000256" key="1">
    <source>
        <dbReference type="SAM" id="Phobius"/>
    </source>
</evidence>
<proteinExistence type="predicted"/>
<feature type="transmembrane region" description="Helical" evidence="1">
    <location>
        <begin position="93"/>
        <end position="110"/>
    </location>
</feature>
<feature type="transmembrane region" description="Helical" evidence="1">
    <location>
        <begin position="130"/>
        <end position="150"/>
    </location>
</feature>
<keyword evidence="1" id="KW-0472">Membrane</keyword>
<dbReference type="Proteomes" id="UP000559987">
    <property type="component" value="Unassembled WGS sequence"/>
</dbReference>
<comment type="caution">
    <text evidence="2">The sequence shown here is derived from an EMBL/GenBank/DDBJ whole genome shotgun (WGS) entry which is preliminary data.</text>
</comment>
<dbReference type="RefSeq" id="WP_183908971.1">
    <property type="nucleotide sequence ID" value="NZ_JACHXZ010000001.1"/>
</dbReference>
<keyword evidence="1" id="KW-1133">Transmembrane helix</keyword>
<evidence type="ECO:0000313" key="3">
    <source>
        <dbReference type="Proteomes" id="UP000559987"/>
    </source>
</evidence>
<dbReference type="AlphaFoldDB" id="A0A839UII0"/>
<feature type="transmembrane region" description="Helical" evidence="1">
    <location>
        <begin position="184"/>
        <end position="204"/>
    </location>
</feature>
<dbReference type="GO" id="GO:0016787">
    <property type="term" value="F:hydrolase activity"/>
    <property type="evidence" value="ECO:0007669"/>
    <property type="project" value="UniProtKB-KW"/>
</dbReference>
<feature type="transmembrane region" description="Helical" evidence="1">
    <location>
        <begin position="159"/>
        <end position="178"/>
    </location>
</feature>
<keyword evidence="2" id="KW-0378">Hydrolase</keyword>
<name>A0A839UII0_9GAMM</name>
<keyword evidence="1" id="KW-0812">Transmembrane</keyword>
<accession>A0A839UII0</accession>
<keyword evidence="3" id="KW-1185">Reference proteome</keyword>
<reference evidence="2 3" key="1">
    <citation type="submission" date="2020-08" db="EMBL/GenBank/DDBJ databases">
        <title>Genomic Encyclopedia of Type Strains, Phase III (KMG-III): the genomes of soil and plant-associated and newly described type strains.</title>
        <authorList>
            <person name="Whitman W."/>
        </authorList>
    </citation>
    <scope>NUCLEOTIDE SEQUENCE [LARGE SCALE GENOMIC DNA]</scope>
    <source>
        <strain evidence="2 3">CECT 8571</strain>
    </source>
</reference>
<protein>
    <submittedName>
        <fullName evidence="2">Membrane-bound metal-dependent hydrolase YbcI (DUF457 family)</fullName>
    </submittedName>
</protein>
<gene>
    <name evidence="2" type="ORF">FHS30_001060</name>
</gene>